<dbReference type="InterPro" id="IPR009056">
    <property type="entry name" value="Cyt_c-like_dom"/>
</dbReference>
<accession>A0A382B473</accession>
<dbReference type="GO" id="GO:0009055">
    <property type="term" value="F:electron transfer activity"/>
    <property type="evidence" value="ECO:0007669"/>
    <property type="project" value="InterPro"/>
</dbReference>
<dbReference type="SUPFAM" id="SSF48239">
    <property type="entry name" value="Terpenoid cyclases/Protein prenyltransferases"/>
    <property type="match status" value="1"/>
</dbReference>
<reference evidence="4" key="1">
    <citation type="submission" date="2018-05" db="EMBL/GenBank/DDBJ databases">
        <authorList>
            <person name="Lanie J.A."/>
            <person name="Ng W.-L."/>
            <person name="Kazmierczak K.M."/>
            <person name="Andrzejewski T.M."/>
            <person name="Davidsen T.M."/>
            <person name="Wayne K.J."/>
            <person name="Tettelin H."/>
            <person name="Glass J.I."/>
            <person name="Rusch D."/>
            <person name="Podicherti R."/>
            <person name="Tsui H.-C.T."/>
            <person name="Winkler M.E."/>
        </authorList>
    </citation>
    <scope>NUCLEOTIDE SEQUENCE</scope>
</reference>
<proteinExistence type="predicted"/>
<dbReference type="GO" id="GO:0046872">
    <property type="term" value="F:metal ion binding"/>
    <property type="evidence" value="ECO:0007669"/>
    <property type="project" value="UniProtKB-KW"/>
</dbReference>
<evidence type="ECO:0000313" key="4">
    <source>
        <dbReference type="EMBL" id="SVB08321.1"/>
    </source>
</evidence>
<keyword evidence="2" id="KW-0408">Iron</keyword>
<keyword evidence="1" id="KW-0479">Metal-binding</keyword>
<protein>
    <recommendedName>
        <fullName evidence="3">Cytochrome c domain-containing protein</fullName>
    </recommendedName>
</protein>
<organism evidence="4">
    <name type="scientific">marine metagenome</name>
    <dbReference type="NCBI Taxonomy" id="408172"/>
    <lineage>
        <taxon>unclassified sequences</taxon>
        <taxon>metagenomes</taxon>
        <taxon>ecological metagenomes</taxon>
    </lineage>
</organism>
<name>A0A382B473_9ZZZZ</name>
<evidence type="ECO:0000256" key="2">
    <source>
        <dbReference type="ARBA" id="ARBA00023004"/>
    </source>
</evidence>
<feature type="non-terminal residue" evidence="4">
    <location>
        <position position="1"/>
    </location>
</feature>
<dbReference type="EMBL" id="UINC01028035">
    <property type="protein sequence ID" value="SVB08321.1"/>
    <property type="molecule type" value="Genomic_DNA"/>
</dbReference>
<feature type="non-terminal residue" evidence="4">
    <location>
        <position position="351"/>
    </location>
</feature>
<feature type="domain" description="Cytochrome c" evidence="3">
    <location>
        <begin position="47"/>
        <end position="206"/>
    </location>
</feature>
<dbReference type="InterPro" id="IPR008930">
    <property type="entry name" value="Terpenoid_cyclase/PrenylTrfase"/>
</dbReference>
<dbReference type="Gene3D" id="1.50.10.20">
    <property type="match status" value="1"/>
</dbReference>
<dbReference type="AlphaFoldDB" id="A0A382B473"/>
<dbReference type="GO" id="GO:0020037">
    <property type="term" value="F:heme binding"/>
    <property type="evidence" value="ECO:0007669"/>
    <property type="project" value="InterPro"/>
</dbReference>
<sequence length="351" mass="39499">MKKILFLFIGPALFAATPQYQSPDITVPAASADEAVLKQFSLAKADDYLEKGALAWTRKRGCVTCHTTGTYMQIRPELTSVLGKPTEEVRELLTDELAELQKMKHADLLKKTKPAEIIYTAVGLAQWDRHVTGKLSTETEAALELMFRIQEKSGTWHSVVLWPPLESSAFQEATVAAMAVASAPQWRGNLKDEKLKAGVGLLQKYLRETKPPHDYGSVLLLWTAARMPDLLQKDRRQKLIDTLWTHQREDGGWSIRTFSTPEKWGAGNRAAKLRAEPEFKNPPSDGHMTGLAVLVLREAGVPAKDERLQKAVKWLLSNQRESGRWWTRSLNTDKYHYITYSGTAYPLLALM</sequence>
<gene>
    <name evidence="4" type="ORF">METZ01_LOCUS161175</name>
</gene>
<evidence type="ECO:0000256" key="1">
    <source>
        <dbReference type="ARBA" id="ARBA00022723"/>
    </source>
</evidence>
<evidence type="ECO:0000259" key="3">
    <source>
        <dbReference type="PROSITE" id="PS51007"/>
    </source>
</evidence>
<dbReference type="PROSITE" id="PS51007">
    <property type="entry name" value="CYTC"/>
    <property type="match status" value="1"/>
</dbReference>